<name>A0A0L0BT99_LUCCU</name>
<sequence>VFEKEPKVHEGLIKSDRVTLTPHIGSHTESAWEFFELEVLENIRLFLTTGEPVTIVPEMRQ</sequence>
<comment type="caution">
    <text evidence="1">The sequence shown here is derived from an EMBL/GenBank/DDBJ whole genome shotgun (WGS) entry which is preliminary data.</text>
</comment>
<keyword evidence="2" id="KW-1185">Reference proteome</keyword>
<organism evidence="1 2">
    <name type="scientific">Lucilia cuprina</name>
    <name type="common">Green bottle fly</name>
    <name type="synonym">Australian sheep blowfly</name>
    <dbReference type="NCBI Taxonomy" id="7375"/>
    <lineage>
        <taxon>Eukaryota</taxon>
        <taxon>Metazoa</taxon>
        <taxon>Ecdysozoa</taxon>
        <taxon>Arthropoda</taxon>
        <taxon>Hexapoda</taxon>
        <taxon>Insecta</taxon>
        <taxon>Pterygota</taxon>
        <taxon>Neoptera</taxon>
        <taxon>Endopterygota</taxon>
        <taxon>Diptera</taxon>
        <taxon>Brachycera</taxon>
        <taxon>Muscomorpha</taxon>
        <taxon>Oestroidea</taxon>
        <taxon>Calliphoridae</taxon>
        <taxon>Luciliinae</taxon>
        <taxon>Lucilia</taxon>
    </lineage>
</organism>
<dbReference type="EMBL" id="JRES01001385">
    <property type="protein sequence ID" value="KNC23218.1"/>
    <property type="molecule type" value="Genomic_DNA"/>
</dbReference>
<gene>
    <name evidence="1" type="ORF">FF38_02487</name>
</gene>
<proteinExistence type="predicted"/>
<accession>A0A0L0BT99</accession>
<evidence type="ECO:0000313" key="1">
    <source>
        <dbReference type="EMBL" id="KNC23218.1"/>
    </source>
</evidence>
<protein>
    <recommendedName>
        <fullName evidence="3">D-isomer specific 2-hydroxyacid dehydrogenase NAD-binding domain-containing protein</fullName>
    </recommendedName>
</protein>
<reference evidence="1 2" key="1">
    <citation type="journal article" date="2015" name="Nat. Commun.">
        <title>Lucilia cuprina genome unlocks parasitic fly biology to underpin future interventions.</title>
        <authorList>
            <person name="Anstead C.A."/>
            <person name="Korhonen P.K."/>
            <person name="Young N.D."/>
            <person name="Hall R.S."/>
            <person name="Jex A.R."/>
            <person name="Murali S.C."/>
            <person name="Hughes D.S."/>
            <person name="Lee S.F."/>
            <person name="Perry T."/>
            <person name="Stroehlein A.J."/>
            <person name="Ansell B.R."/>
            <person name="Breugelmans B."/>
            <person name="Hofmann A."/>
            <person name="Qu J."/>
            <person name="Dugan S."/>
            <person name="Lee S.L."/>
            <person name="Chao H."/>
            <person name="Dinh H."/>
            <person name="Han Y."/>
            <person name="Doddapaneni H.V."/>
            <person name="Worley K.C."/>
            <person name="Muzny D.M."/>
            <person name="Ioannidis P."/>
            <person name="Waterhouse R.M."/>
            <person name="Zdobnov E.M."/>
            <person name="James P.J."/>
            <person name="Bagnall N.H."/>
            <person name="Kotze A.C."/>
            <person name="Gibbs R.A."/>
            <person name="Richards S."/>
            <person name="Batterham P."/>
            <person name="Gasser R.B."/>
        </authorList>
    </citation>
    <scope>NUCLEOTIDE SEQUENCE [LARGE SCALE GENOMIC DNA]</scope>
    <source>
        <strain evidence="1 2">LS</strain>
        <tissue evidence="1">Full body</tissue>
    </source>
</reference>
<evidence type="ECO:0000313" key="2">
    <source>
        <dbReference type="Proteomes" id="UP000037069"/>
    </source>
</evidence>
<feature type="non-terminal residue" evidence="1">
    <location>
        <position position="61"/>
    </location>
</feature>
<dbReference type="AlphaFoldDB" id="A0A0L0BT99"/>
<feature type="non-terminal residue" evidence="1">
    <location>
        <position position="1"/>
    </location>
</feature>
<dbReference type="Proteomes" id="UP000037069">
    <property type="component" value="Unassembled WGS sequence"/>
</dbReference>
<evidence type="ECO:0008006" key="3">
    <source>
        <dbReference type="Google" id="ProtNLM"/>
    </source>
</evidence>
<dbReference type="Gene3D" id="3.40.50.720">
    <property type="entry name" value="NAD(P)-binding Rossmann-like Domain"/>
    <property type="match status" value="2"/>
</dbReference>